<dbReference type="PANTHER" id="PTHR33284:SF1">
    <property type="entry name" value="RIBOSOMAL PROTEIN L25_GLN-TRNA SYNTHETASE, ANTI-CODON-BINDING DOMAIN-CONTAINING PROTEIN"/>
    <property type="match status" value="1"/>
</dbReference>
<dbReference type="SUPFAM" id="SSF50715">
    <property type="entry name" value="Ribosomal protein L25-like"/>
    <property type="match status" value="1"/>
</dbReference>
<dbReference type="InterPro" id="IPR037121">
    <property type="entry name" value="Ribosomal_bL25_C"/>
</dbReference>
<dbReference type="Gene3D" id="2.170.120.20">
    <property type="entry name" value="Ribosomal protein L25, beta domain"/>
    <property type="match status" value="1"/>
</dbReference>
<dbReference type="GO" id="GO:0022625">
    <property type="term" value="C:cytosolic large ribosomal subunit"/>
    <property type="evidence" value="ECO:0000318"/>
    <property type="project" value="GO_Central"/>
</dbReference>
<evidence type="ECO:0000259" key="6">
    <source>
        <dbReference type="Pfam" id="PF14693"/>
    </source>
</evidence>
<dbReference type="InterPro" id="IPR029751">
    <property type="entry name" value="Ribosomal_L25_dom"/>
</dbReference>
<proteinExistence type="inferred from homology"/>
<feature type="domain" description="Large ribosomal subunit protein bL25 beta" evidence="6">
    <location>
        <begin position="135"/>
        <end position="218"/>
    </location>
</feature>
<keyword evidence="3 7" id="KW-0689">Ribosomal protein</keyword>
<dbReference type="GO" id="GO:0003735">
    <property type="term" value="F:structural constituent of ribosome"/>
    <property type="evidence" value="ECO:0007669"/>
    <property type="project" value="InterPro"/>
</dbReference>
<evidence type="ECO:0000313" key="7">
    <source>
        <dbReference type="EMBL" id="GAQ91369.1"/>
    </source>
</evidence>
<dbReference type="GO" id="GO:0008097">
    <property type="term" value="F:5S rRNA binding"/>
    <property type="evidence" value="ECO:0000318"/>
    <property type="project" value="GO_Central"/>
</dbReference>
<reference evidence="7 8" key="1">
    <citation type="journal article" date="2014" name="Nat. Commun.">
        <title>Klebsormidium flaccidum genome reveals primary factors for plant terrestrial adaptation.</title>
        <authorList>
            <person name="Hori K."/>
            <person name="Maruyama F."/>
            <person name="Fujisawa T."/>
            <person name="Togashi T."/>
            <person name="Yamamoto N."/>
            <person name="Seo M."/>
            <person name="Sato S."/>
            <person name="Yamada T."/>
            <person name="Mori H."/>
            <person name="Tajima N."/>
            <person name="Moriyama T."/>
            <person name="Ikeuchi M."/>
            <person name="Watanabe M."/>
            <person name="Wada H."/>
            <person name="Kobayashi K."/>
            <person name="Saito M."/>
            <person name="Masuda T."/>
            <person name="Sasaki-Sekimoto Y."/>
            <person name="Mashiguchi K."/>
            <person name="Awai K."/>
            <person name="Shimojima M."/>
            <person name="Masuda S."/>
            <person name="Iwai M."/>
            <person name="Nobusawa T."/>
            <person name="Narise T."/>
            <person name="Kondo S."/>
            <person name="Saito H."/>
            <person name="Sato R."/>
            <person name="Murakawa M."/>
            <person name="Ihara Y."/>
            <person name="Oshima-Yamada Y."/>
            <person name="Ohtaka K."/>
            <person name="Satoh M."/>
            <person name="Sonobe K."/>
            <person name="Ishii M."/>
            <person name="Ohtani R."/>
            <person name="Kanamori-Sato M."/>
            <person name="Honoki R."/>
            <person name="Miyazaki D."/>
            <person name="Mochizuki H."/>
            <person name="Umetsu J."/>
            <person name="Higashi K."/>
            <person name="Shibata D."/>
            <person name="Kamiya Y."/>
            <person name="Sato N."/>
            <person name="Nakamura Y."/>
            <person name="Tabata S."/>
            <person name="Ida S."/>
            <person name="Kurokawa K."/>
            <person name="Ohta H."/>
        </authorList>
    </citation>
    <scope>NUCLEOTIDE SEQUENCE [LARGE SCALE GENOMIC DNA]</scope>
    <source>
        <strain evidence="7 8">NIES-2285</strain>
    </source>
</reference>
<evidence type="ECO:0000256" key="4">
    <source>
        <dbReference type="ARBA" id="ARBA00023274"/>
    </source>
</evidence>
<dbReference type="GO" id="GO:0006412">
    <property type="term" value="P:translation"/>
    <property type="evidence" value="ECO:0000318"/>
    <property type="project" value="GO_Central"/>
</dbReference>
<sequence>MHREQFLRASSRKVEKPQPVIKAYLRDAPGKIPNKKERRQGLVPGVIFSGKDGHKGGDKRLISVGHKQLSAILQPLGKFFFSAMTWDLELYEGRPGEEAAAKKTVERVVPKSVHLHAATDEPMNVTFMRVSPDEKITVDVPLLFIGEDACPGLKKGGRLNTVRRLVRYVCPGDKVPPYLEVDISRLNIGQSIYLKDLPADPALRIVAKDLKMPVLKISGRTQTDSADGE</sequence>
<keyword evidence="8" id="KW-1185">Reference proteome</keyword>
<dbReference type="Gene3D" id="2.40.240.10">
    <property type="entry name" value="Ribosomal Protein L25, Chain P"/>
    <property type="match status" value="1"/>
</dbReference>
<evidence type="ECO:0000256" key="1">
    <source>
        <dbReference type="ARBA" id="ARBA00022730"/>
    </source>
</evidence>
<evidence type="ECO:0000313" key="8">
    <source>
        <dbReference type="Proteomes" id="UP000054558"/>
    </source>
</evidence>
<dbReference type="Proteomes" id="UP000054558">
    <property type="component" value="Unassembled WGS sequence"/>
</dbReference>
<keyword evidence="1" id="KW-0699">rRNA-binding</keyword>
<dbReference type="AlphaFoldDB" id="A0A1Y1IPE2"/>
<dbReference type="CDD" id="cd00495">
    <property type="entry name" value="Ribosomal_L25_TL5_CTC"/>
    <property type="match status" value="1"/>
</dbReference>
<dbReference type="EMBL" id="DF237723">
    <property type="protein sequence ID" value="GAQ91369.1"/>
    <property type="molecule type" value="Genomic_DNA"/>
</dbReference>
<dbReference type="InterPro" id="IPR020930">
    <property type="entry name" value="Ribosomal_uL5_bac-type"/>
</dbReference>
<dbReference type="OrthoDB" id="193674at2759"/>
<evidence type="ECO:0000256" key="2">
    <source>
        <dbReference type="ARBA" id="ARBA00022884"/>
    </source>
</evidence>
<feature type="domain" description="Large ribosomal subunit protein bL25 L25" evidence="5">
    <location>
        <begin position="21"/>
        <end position="127"/>
    </location>
</feature>
<organism evidence="7 8">
    <name type="scientific">Klebsormidium nitens</name>
    <name type="common">Green alga</name>
    <name type="synonym">Ulothrix nitens</name>
    <dbReference type="NCBI Taxonomy" id="105231"/>
    <lineage>
        <taxon>Eukaryota</taxon>
        <taxon>Viridiplantae</taxon>
        <taxon>Streptophyta</taxon>
        <taxon>Klebsormidiophyceae</taxon>
        <taxon>Klebsormidiales</taxon>
        <taxon>Klebsormidiaceae</taxon>
        <taxon>Klebsormidium</taxon>
    </lineage>
</organism>
<keyword evidence="2" id="KW-0694">RNA-binding</keyword>
<dbReference type="Pfam" id="PF01386">
    <property type="entry name" value="Ribosomal_L25p"/>
    <property type="match status" value="1"/>
</dbReference>
<dbReference type="OMA" id="FICPADI"/>
<keyword evidence="4" id="KW-0687">Ribonucleoprotein</keyword>
<dbReference type="InterPro" id="IPR001021">
    <property type="entry name" value="Ribosomal_bL25_long"/>
</dbReference>
<dbReference type="PANTHER" id="PTHR33284">
    <property type="entry name" value="RIBOSOMAL PROTEIN L25/GLN-TRNA SYNTHETASE, ANTI-CODON-BINDING DOMAIN-CONTAINING PROTEIN"/>
    <property type="match status" value="1"/>
</dbReference>
<evidence type="ECO:0000256" key="3">
    <source>
        <dbReference type="ARBA" id="ARBA00022980"/>
    </source>
</evidence>
<protein>
    <submittedName>
        <fullName evidence="7">Mitochondrial ribosomal protein L25</fullName>
    </submittedName>
</protein>
<dbReference type="InterPro" id="IPR011035">
    <property type="entry name" value="Ribosomal_bL25/Gln-tRNA_synth"/>
</dbReference>
<dbReference type="HAMAP" id="MF_01334">
    <property type="entry name" value="Ribosomal_bL25_CTC"/>
    <property type="match status" value="1"/>
</dbReference>
<evidence type="ECO:0000259" key="5">
    <source>
        <dbReference type="Pfam" id="PF01386"/>
    </source>
</evidence>
<dbReference type="InterPro" id="IPR020057">
    <property type="entry name" value="Ribosomal_bL25_b-dom"/>
</dbReference>
<dbReference type="Pfam" id="PF14693">
    <property type="entry name" value="Ribosomal_TL5_C"/>
    <property type="match status" value="1"/>
</dbReference>
<gene>
    <name evidence="7" type="ORF">KFL_007740020</name>
</gene>
<name>A0A1Y1IPE2_KLENI</name>
<dbReference type="STRING" id="105231.A0A1Y1IPE2"/>
<dbReference type="InterPro" id="IPR020056">
    <property type="entry name" value="Rbsml_bL25/Gln-tRNA_synth_N"/>
</dbReference>
<accession>A0A1Y1IPE2</accession>